<comment type="caution">
    <text evidence="3">The sequence shown here is derived from an EMBL/GenBank/DDBJ whole genome shotgun (WGS) entry which is preliminary data.</text>
</comment>
<dbReference type="InterPro" id="IPR051324">
    <property type="entry name" value="Stress/Tellurium_Resist"/>
</dbReference>
<keyword evidence="4" id="KW-1185">Reference proteome</keyword>
<dbReference type="Pfam" id="PF02342">
    <property type="entry name" value="TerD"/>
    <property type="match status" value="1"/>
</dbReference>
<protein>
    <submittedName>
        <fullName evidence="3">TerD family protein</fullName>
    </submittedName>
</protein>
<comment type="similarity">
    <text evidence="1">Belongs to the CAPAB/TerDEXZ family.</text>
</comment>
<dbReference type="PANTHER" id="PTHR32097:SF4">
    <property type="entry name" value="GENERAL STRESS PROTEIN 16U"/>
    <property type="match status" value="1"/>
</dbReference>
<evidence type="ECO:0000313" key="3">
    <source>
        <dbReference type="EMBL" id="GAA2728458.1"/>
    </source>
</evidence>
<gene>
    <name evidence="3" type="ORF">GCM10010439_36720</name>
</gene>
<evidence type="ECO:0000259" key="2">
    <source>
        <dbReference type="Pfam" id="PF02342"/>
    </source>
</evidence>
<name>A0ABN3UEC3_9ACTN</name>
<organism evidence="3 4">
    <name type="scientific">Actinocorallia aurantiaca</name>
    <dbReference type="NCBI Taxonomy" id="46204"/>
    <lineage>
        <taxon>Bacteria</taxon>
        <taxon>Bacillati</taxon>
        <taxon>Actinomycetota</taxon>
        <taxon>Actinomycetes</taxon>
        <taxon>Streptosporangiales</taxon>
        <taxon>Thermomonosporaceae</taxon>
        <taxon>Actinocorallia</taxon>
    </lineage>
</organism>
<dbReference type="InterPro" id="IPR003325">
    <property type="entry name" value="TerD"/>
</dbReference>
<sequence length="194" mass="20265">MAITLTKEDGAADLTGVTHMSVGVAWDPSAGASGGILGLARRKKGVDLDLIAVLMQGAEPVRFAGLDSLDPLGNGSVKHSGDEQTGAAEGDDETVHVTFADIPAAITSIVFIASAFKRGSSFDKANNVSFKVYDATGGSSTQVADVWPSLLGADNANAICRAFRNGNTWQLEVLNRTGKIKQGDRQGLIRFAMQ</sequence>
<dbReference type="EMBL" id="BAAATZ010000013">
    <property type="protein sequence ID" value="GAA2728458.1"/>
    <property type="molecule type" value="Genomic_DNA"/>
</dbReference>
<evidence type="ECO:0000313" key="4">
    <source>
        <dbReference type="Proteomes" id="UP001501842"/>
    </source>
</evidence>
<proteinExistence type="inferred from homology"/>
<dbReference type="CDD" id="cd06974">
    <property type="entry name" value="TerD_like"/>
    <property type="match status" value="1"/>
</dbReference>
<accession>A0ABN3UEC3</accession>
<reference evidence="3 4" key="1">
    <citation type="journal article" date="2019" name="Int. J. Syst. Evol. Microbiol.">
        <title>The Global Catalogue of Microorganisms (GCM) 10K type strain sequencing project: providing services to taxonomists for standard genome sequencing and annotation.</title>
        <authorList>
            <consortium name="The Broad Institute Genomics Platform"/>
            <consortium name="The Broad Institute Genome Sequencing Center for Infectious Disease"/>
            <person name="Wu L."/>
            <person name="Ma J."/>
        </authorList>
    </citation>
    <scope>NUCLEOTIDE SEQUENCE [LARGE SCALE GENOMIC DNA]</scope>
    <source>
        <strain evidence="3 4">JCM 8201</strain>
    </source>
</reference>
<dbReference type="RefSeq" id="WP_344451683.1">
    <property type="nucleotide sequence ID" value="NZ_BAAATZ010000013.1"/>
</dbReference>
<dbReference type="Gene3D" id="2.60.60.30">
    <property type="entry name" value="sav2460 like domains"/>
    <property type="match status" value="1"/>
</dbReference>
<dbReference type="PANTHER" id="PTHR32097">
    <property type="entry name" value="CAMP-BINDING PROTEIN 1-RELATED"/>
    <property type="match status" value="1"/>
</dbReference>
<dbReference type="Proteomes" id="UP001501842">
    <property type="component" value="Unassembled WGS sequence"/>
</dbReference>
<evidence type="ECO:0000256" key="1">
    <source>
        <dbReference type="ARBA" id="ARBA00008775"/>
    </source>
</evidence>
<feature type="domain" description="TerD" evidence="2">
    <location>
        <begin position="1"/>
        <end position="175"/>
    </location>
</feature>